<dbReference type="SUPFAM" id="SSF81901">
    <property type="entry name" value="HCP-like"/>
    <property type="match status" value="1"/>
</dbReference>
<dbReference type="AlphaFoldDB" id="A0A562S4X3"/>
<organism evidence="3 4">
    <name type="scientific">Bradyrhizobium huanghuaihaiense</name>
    <dbReference type="NCBI Taxonomy" id="990078"/>
    <lineage>
        <taxon>Bacteria</taxon>
        <taxon>Pseudomonadati</taxon>
        <taxon>Pseudomonadota</taxon>
        <taxon>Alphaproteobacteria</taxon>
        <taxon>Hyphomicrobiales</taxon>
        <taxon>Nitrobacteraceae</taxon>
        <taxon>Bradyrhizobium</taxon>
    </lineage>
</organism>
<evidence type="ECO:0000313" key="3">
    <source>
        <dbReference type="EMBL" id="TWI76327.1"/>
    </source>
</evidence>
<feature type="region of interest" description="Disordered" evidence="1">
    <location>
        <begin position="1"/>
        <end position="56"/>
    </location>
</feature>
<evidence type="ECO:0000256" key="2">
    <source>
        <dbReference type="SAM" id="Phobius"/>
    </source>
</evidence>
<reference evidence="3 4" key="1">
    <citation type="journal article" date="2015" name="Stand. Genomic Sci.">
        <title>Genomic Encyclopedia of Bacterial and Archaeal Type Strains, Phase III: the genomes of soil and plant-associated and newly described type strains.</title>
        <authorList>
            <person name="Whitman W.B."/>
            <person name="Woyke T."/>
            <person name="Klenk H.P."/>
            <person name="Zhou Y."/>
            <person name="Lilburn T.G."/>
            <person name="Beck B.J."/>
            <person name="De Vos P."/>
            <person name="Vandamme P."/>
            <person name="Eisen J.A."/>
            <person name="Garrity G."/>
            <person name="Hugenholtz P."/>
            <person name="Kyrpides N.C."/>
        </authorList>
    </citation>
    <scope>NUCLEOTIDE SEQUENCE [LARGE SCALE GENOMIC DNA]</scope>
    <source>
        <strain evidence="3 4">CGMCC 1.10948</strain>
    </source>
</reference>
<keyword evidence="4" id="KW-1185">Reference proteome</keyword>
<evidence type="ECO:0000256" key="1">
    <source>
        <dbReference type="SAM" id="MobiDB-lite"/>
    </source>
</evidence>
<sequence>METTAYRPSKESHALDSDRSASHSSTADYIRARAKRAELPQDDPIPLFLSDPRGAPDPQEYTPLALRPRTRIAPLVAAGLAISAAAIAAVVFQSELRSLLADYVGSATGAAQASPPAVRQVSLKDPGRVTNTTLASADKQELPVPSTPSREAIATAYQTALQAQSQVQVQSQVQSQVEAPAPAPVAAQPAPPEPAKTLDADTLAGLMTRARRLISVGDIAAARLLLERAANAKDATAALLLAQTYDPAVLGTSDARSIIPDAAAARDWYQRAASLGSTEARKRLAQLSN</sequence>
<dbReference type="Gene3D" id="1.25.40.10">
    <property type="entry name" value="Tetratricopeptide repeat domain"/>
    <property type="match status" value="1"/>
</dbReference>
<proteinExistence type="predicted"/>
<keyword evidence="2" id="KW-1133">Transmembrane helix</keyword>
<dbReference type="RefSeq" id="WP_018645133.1">
    <property type="nucleotide sequence ID" value="NZ_VLLA01000001.1"/>
</dbReference>
<dbReference type="Proteomes" id="UP000316291">
    <property type="component" value="Unassembled WGS sequence"/>
</dbReference>
<keyword evidence="2" id="KW-0472">Membrane</keyword>
<dbReference type="InterPro" id="IPR011990">
    <property type="entry name" value="TPR-like_helical_dom_sf"/>
</dbReference>
<dbReference type="OrthoDB" id="8237329at2"/>
<dbReference type="EMBL" id="VLLA01000001">
    <property type="protein sequence ID" value="TWI76327.1"/>
    <property type="molecule type" value="Genomic_DNA"/>
</dbReference>
<gene>
    <name evidence="3" type="ORF">IQ16_00566</name>
</gene>
<keyword evidence="2" id="KW-0812">Transmembrane</keyword>
<comment type="caution">
    <text evidence="3">The sequence shown here is derived from an EMBL/GenBank/DDBJ whole genome shotgun (WGS) entry which is preliminary data.</text>
</comment>
<feature type="transmembrane region" description="Helical" evidence="2">
    <location>
        <begin position="72"/>
        <end position="92"/>
    </location>
</feature>
<evidence type="ECO:0000313" key="4">
    <source>
        <dbReference type="Proteomes" id="UP000316291"/>
    </source>
</evidence>
<evidence type="ECO:0008006" key="5">
    <source>
        <dbReference type="Google" id="ProtNLM"/>
    </source>
</evidence>
<accession>A0A562S4X3</accession>
<feature type="compositionally biased region" description="Basic and acidic residues" evidence="1">
    <location>
        <begin position="8"/>
        <end position="21"/>
    </location>
</feature>
<name>A0A562S4X3_9BRAD</name>
<protein>
    <recommendedName>
        <fullName evidence="5">Sel1 repeat-containing protein</fullName>
    </recommendedName>
</protein>